<keyword evidence="4" id="KW-0812">Transmembrane</keyword>
<evidence type="ECO:0000256" key="4">
    <source>
        <dbReference type="SAM" id="Phobius"/>
    </source>
</evidence>
<dbReference type="STRING" id="84035.SAMN05660742_102153"/>
<dbReference type="GO" id="GO:0051536">
    <property type="term" value="F:iron-sulfur cluster binding"/>
    <property type="evidence" value="ECO:0007669"/>
    <property type="project" value="UniProtKB-KW"/>
</dbReference>
<evidence type="ECO:0000313" key="7">
    <source>
        <dbReference type="Proteomes" id="UP000199662"/>
    </source>
</evidence>
<keyword evidence="2" id="KW-0408">Iron</keyword>
<proteinExistence type="predicted"/>
<evidence type="ECO:0000313" key="6">
    <source>
        <dbReference type="EMBL" id="SEI98007.1"/>
    </source>
</evidence>
<gene>
    <name evidence="6" type="ORF">SAMN05660742_102153</name>
</gene>
<dbReference type="Pfam" id="PF00037">
    <property type="entry name" value="Fer4"/>
    <property type="match status" value="1"/>
</dbReference>
<keyword evidence="7" id="KW-1185">Reference proteome</keyword>
<dbReference type="NCBIfam" id="NF038196">
    <property type="entry name" value="ferrodoxin_EFR1"/>
    <property type="match status" value="1"/>
</dbReference>
<dbReference type="GO" id="GO:0046872">
    <property type="term" value="F:metal ion binding"/>
    <property type="evidence" value="ECO:0007669"/>
    <property type="project" value="UniProtKB-KW"/>
</dbReference>
<dbReference type="RefSeq" id="WP_218144867.1">
    <property type="nucleotide sequence ID" value="NZ_FNZK01000002.1"/>
</dbReference>
<dbReference type="Gene3D" id="3.30.70.20">
    <property type="match status" value="1"/>
</dbReference>
<keyword evidence="4" id="KW-1133">Transmembrane helix</keyword>
<keyword evidence="3" id="KW-0411">Iron-sulfur</keyword>
<feature type="transmembrane region" description="Helical" evidence="4">
    <location>
        <begin position="110"/>
        <end position="131"/>
    </location>
</feature>
<dbReference type="InterPro" id="IPR029039">
    <property type="entry name" value="Flavoprotein-like_sf"/>
</dbReference>
<dbReference type="PROSITE" id="PS51379">
    <property type="entry name" value="4FE4S_FER_2"/>
    <property type="match status" value="1"/>
</dbReference>
<dbReference type="EMBL" id="FNZK01000002">
    <property type="protein sequence ID" value="SEI98007.1"/>
    <property type="molecule type" value="Genomic_DNA"/>
</dbReference>
<dbReference type="PROSITE" id="PS00198">
    <property type="entry name" value="4FE4S_FER_1"/>
    <property type="match status" value="1"/>
</dbReference>
<dbReference type="SUPFAM" id="SSF54862">
    <property type="entry name" value="4Fe-4S ferredoxins"/>
    <property type="match status" value="1"/>
</dbReference>
<evidence type="ECO:0000259" key="5">
    <source>
        <dbReference type="PROSITE" id="PS51379"/>
    </source>
</evidence>
<feature type="transmembrane region" description="Helical" evidence="4">
    <location>
        <begin position="172"/>
        <end position="196"/>
    </location>
</feature>
<accession>A0A1H6V8C6</accession>
<evidence type="ECO:0000256" key="3">
    <source>
        <dbReference type="ARBA" id="ARBA00023014"/>
    </source>
</evidence>
<evidence type="ECO:0000256" key="1">
    <source>
        <dbReference type="ARBA" id="ARBA00022723"/>
    </source>
</evidence>
<sequence>MKYQQLQMLFFSGTGNSFRVAVWLKELAIEDGMKAHIAPVEEIKKLQNIGKGLNLLIGIVFPTHAFTAPWHLLRALFQLPHGNQVPCFVIATRAGTKIGPFAFPGMEGTAAYLIALIFAIKGYSVCGVLGLDMPSNWLSLHWGLSQKNAEYISKRAKYRIVNIAERILSGKCYFSGFISLTLGLLLLPITLSYLVLGRFFIAKLFFASYRCTGCGVCAKNCPIGAIKMSGKAKPRP</sequence>
<name>A0A1H6V8C6_9FIRM</name>
<dbReference type="InterPro" id="IPR017896">
    <property type="entry name" value="4Fe4S_Fe-S-bd"/>
</dbReference>
<organism evidence="6 7">
    <name type="scientific">Propionispira arboris</name>
    <dbReference type="NCBI Taxonomy" id="84035"/>
    <lineage>
        <taxon>Bacteria</taxon>
        <taxon>Bacillati</taxon>
        <taxon>Bacillota</taxon>
        <taxon>Negativicutes</taxon>
        <taxon>Selenomonadales</taxon>
        <taxon>Selenomonadaceae</taxon>
        <taxon>Propionispira</taxon>
    </lineage>
</organism>
<dbReference type="InterPro" id="IPR017900">
    <property type="entry name" value="4Fe4S_Fe_S_CS"/>
</dbReference>
<dbReference type="Proteomes" id="UP000199662">
    <property type="component" value="Unassembled WGS sequence"/>
</dbReference>
<reference evidence="7" key="1">
    <citation type="submission" date="2016-10" db="EMBL/GenBank/DDBJ databases">
        <authorList>
            <person name="Varghese N."/>
            <person name="Submissions S."/>
        </authorList>
    </citation>
    <scope>NUCLEOTIDE SEQUENCE [LARGE SCALE GENOMIC DNA]</scope>
    <source>
        <strain evidence="7">DSM 2179</strain>
    </source>
</reference>
<feature type="transmembrane region" description="Helical" evidence="4">
    <location>
        <begin position="53"/>
        <end position="73"/>
    </location>
</feature>
<dbReference type="AlphaFoldDB" id="A0A1H6V8C6"/>
<keyword evidence="1" id="KW-0479">Metal-binding</keyword>
<dbReference type="SUPFAM" id="SSF52218">
    <property type="entry name" value="Flavoproteins"/>
    <property type="match status" value="1"/>
</dbReference>
<dbReference type="InterPro" id="IPR047964">
    <property type="entry name" value="EFR1-like"/>
</dbReference>
<feature type="domain" description="4Fe-4S ferredoxin-type" evidence="5">
    <location>
        <begin position="202"/>
        <end position="231"/>
    </location>
</feature>
<protein>
    <submittedName>
        <fullName evidence="6">4Fe-4S binding domain-containing protein</fullName>
    </submittedName>
</protein>
<keyword evidence="4" id="KW-0472">Membrane</keyword>
<evidence type="ECO:0000256" key="2">
    <source>
        <dbReference type="ARBA" id="ARBA00023004"/>
    </source>
</evidence>